<accession>A0A2R4SZS2</accession>
<keyword evidence="1" id="KW-1133">Transmembrane helix</keyword>
<proteinExistence type="predicted"/>
<evidence type="ECO:0000256" key="1">
    <source>
        <dbReference type="SAM" id="Phobius"/>
    </source>
</evidence>
<reference evidence="2 3" key="1">
    <citation type="submission" date="2018-01" db="EMBL/GenBank/DDBJ databases">
        <title>Complete genome sequence of Streptomyces lunaelactis MM109T, a Ferroverdin A producer isolated from cave moonmilk deposits.</title>
        <authorList>
            <person name="Naome A."/>
            <person name="Martinet L."/>
            <person name="Maciejewska M."/>
            <person name="Anderssen S."/>
            <person name="Adam D."/>
            <person name="Tenconi E."/>
            <person name="Deflandre B."/>
            <person name="Arguelles-Arias A."/>
            <person name="Calusinska M."/>
            <person name="Copieters W."/>
            <person name="Karim L."/>
            <person name="Hanikenne M."/>
            <person name="Baurain D."/>
            <person name="van Wezel G."/>
            <person name="Smargiasso N."/>
            <person name="de Pauw E."/>
            <person name="Delfosse P."/>
            <person name="Rigali S."/>
        </authorList>
    </citation>
    <scope>NUCLEOTIDE SEQUENCE [LARGE SCALE GENOMIC DNA]</scope>
    <source>
        <strain evidence="2 3">MM109</strain>
    </source>
</reference>
<organism evidence="2 3">
    <name type="scientific">Streptomyces lunaelactis</name>
    <dbReference type="NCBI Taxonomy" id="1535768"/>
    <lineage>
        <taxon>Bacteria</taxon>
        <taxon>Bacillati</taxon>
        <taxon>Actinomycetota</taxon>
        <taxon>Actinomycetes</taxon>
        <taxon>Kitasatosporales</taxon>
        <taxon>Streptomycetaceae</taxon>
        <taxon>Streptomyces</taxon>
    </lineage>
</organism>
<keyword evidence="1" id="KW-0812">Transmembrane</keyword>
<name>A0A2R4SZS2_9ACTN</name>
<protein>
    <submittedName>
        <fullName evidence="2">Uncharacterized protein</fullName>
    </submittedName>
</protein>
<evidence type="ECO:0000313" key="2">
    <source>
        <dbReference type="EMBL" id="AVZ72383.1"/>
    </source>
</evidence>
<gene>
    <name evidence="2" type="ORF">SLUN_09415</name>
</gene>
<sequence length="110" mass="11267">MRPFGCCQTLAMDQGDAAVWAAGIGVVVGALAGALGGFFAGRAQAKATVDGVKLSVSGERTNALWEGRKSAYASFLAGIEEVRMKLVHLAQIGPTTSRGSAGTERQLGGR</sequence>
<dbReference type="Proteomes" id="UP000244201">
    <property type="component" value="Chromosome"/>
</dbReference>
<feature type="transmembrane region" description="Helical" evidence="1">
    <location>
        <begin position="18"/>
        <end position="40"/>
    </location>
</feature>
<dbReference type="AlphaFoldDB" id="A0A2R4SZS2"/>
<dbReference type="EMBL" id="CP026304">
    <property type="protein sequence ID" value="AVZ72383.1"/>
    <property type="molecule type" value="Genomic_DNA"/>
</dbReference>
<evidence type="ECO:0000313" key="3">
    <source>
        <dbReference type="Proteomes" id="UP000244201"/>
    </source>
</evidence>
<keyword evidence="3" id="KW-1185">Reference proteome</keyword>
<dbReference type="KEGG" id="slk:SLUN_09415"/>
<keyword evidence="1" id="KW-0472">Membrane</keyword>